<keyword evidence="6" id="KW-0695">RNA-directed DNA polymerase</keyword>
<dbReference type="EMBL" id="CDMZ01005542">
    <property type="protein sequence ID" value="CEM53163.1"/>
    <property type="molecule type" value="Genomic_DNA"/>
</dbReference>
<dbReference type="AlphaFoldDB" id="A0A0G4I838"/>
<accession>A0A0G4I838</accession>
<dbReference type="Pfam" id="PF17917">
    <property type="entry name" value="RT_RNaseH"/>
    <property type="match status" value="1"/>
</dbReference>
<dbReference type="PANTHER" id="PTHR37984:SF5">
    <property type="entry name" value="PROTEIN NYNRIN-LIKE"/>
    <property type="match status" value="1"/>
</dbReference>
<name>A0A0G4I838_9ALVE</name>
<evidence type="ECO:0008006" key="10">
    <source>
        <dbReference type="Google" id="ProtNLM"/>
    </source>
</evidence>
<proteinExistence type="predicted"/>
<dbReference type="VEuPathDB" id="CryptoDB:Cvel_11770"/>
<dbReference type="Gene3D" id="3.10.20.370">
    <property type="match status" value="1"/>
</dbReference>
<dbReference type="GO" id="GO:0016787">
    <property type="term" value="F:hydrolase activity"/>
    <property type="evidence" value="ECO:0007669"/>
    <property type="project" value="UniProtKB-KW"/>
</dbReference>
<keyword evidence="5" id="KW-0378">Hydrolase</keyword>
<evidence type="ECO:0000256" key="2">
    <source>
        <dbReference type="ARBA" id="ARBA00022695"/>
    </source>
</evidence>
<keyword evidence="3" id="KW-0540">Nuclease</keyword>
<evidence type="ECO:0000256" key="4">
    <source>
        <dbReference type="ARBA" id="ARBA00022759"/>
    </source>
</evidence>
<evidence type="ECO:0000256" key="3">
    <source>
        <dbReference type="ARBA" id="ARBA00022722"/>
    </source>
</evidence>
<reference evidence="9" key="1">
    <citation type="submission" date="2014-11" db="EMBL/GenBank/DDBJ databases">
        <authorList>
            <person name="Otto D Thomas"/>
            <person name="Naeem Raeece"/>
        </authorList>
    </citation>
    <scope>NUCLEOTIDE SEQUENCE</scope>
</reference>
<dbReference type="InterPro" id="IPR036397">
    <property type="entry name" value="RNaseH_sf"/>
</dbReference>
<dbReference type="InterPro" id="IPR043502">
    <property type="entry name" value="DNA/RNA_pol_sf"/>
</dbReference>
<protein>
    <recommendedName>
        <fullName evidence="10">Integrase zinc-binding domain-containing protein</fullName>
    </recommendedName>
</protein>
<evidence type="ECO:0000256" key="1">
    <source>
        <dbReference type="ARBA" id="ARBA00022679"/>
    </source>
</evidence>
<dbReference type="Gene3D" id="1.10.340.70">
    <property type="match status" value="1"/>
</dbReference>
<dbReference type="InterPro" id="IPR041373">
    <property type="entry name" value="RT_RNaseH"/>
</dbReference>
<keyword evidence="2" id="KW-0548">Nucleotidyltransferase</keyword>
<evidence type="ECO:0000259" key="7">
    <source>
        <dbReference type="Pfam" id="PF17917"/>
    </source>
</evidence>
<dbReference type="PANTHER" id="PTHR37984">
    <property type="entry name" value="PROTEIN CBG26694"/>
    <property type="match status" value="1"/>
</dbReference>
<keyword evidence="1" id="KW-0808">Transferase</keyword>
<dbReference type="FunFam" id="1.10.340.70:FF:000001">
    <property type="entry name" value="Retrovirus-related Pol polyprotein from transposon gypsy-like Protein"/>
    <property type="match status" value="1"/>
</dbReference>
<feature type="domain" description="Reverse transcriptase RNase H-like" evidence="7">
    <location>
        <begin position="2"/>
        <end position="103"/>
    </location>
</feature>
<dbReference type="Pfam" id="PF17921">
    <property type="entry name" value="Integrase_H2C2"/>
    <property type="match status" value="1"/>
</dbReference>
<dbReference type="GO" id="GO:0003676">
    <property type="term" value="F:nucleic acid binding"/>
    <property type="evidence" value="ECO:0007669"/>
    <property type="project" value="InterPro"/>
</dbReference>
<keyword evidence="4" id="KW-0255">Endonuclease</keyword>
<organism evidence="9">
    <name type="scientific">Chromera velia CCMP2878</name>
    <dbReference type="NCBI Taxonomy" id="1169474"/>
    <lineage>
        <taxon>Eukaryota</taxon>
        <taxon>Sar</taxon>
        <taxon>Alveolata</taxon>
        <taxon>Colpodellida</taxon>
        <taxon>Chromeraceae</taxon>
        <taxon>Chromera</taxon>
    </lineage>
</organism>
<dbReference type="GO" id="GO:0004519">
    <property type="term" value="F:endonuclease activity"/>
    <property type="evidence" value="ECO:0007669"/>
    <property type="project" value="UniProtKB-KW"/>
</dbReference>
<dbReference type="Gene3D" id="3.30.420.10">
    <property type="entry name" value="Ribonuclease H-like superfamily/Ribonuclease H"/>
    <property type="match status" value="1"/>
</dbReference>
<dbReference type="CDD" id="cd09274">
    <property type="entry name" value="RNase_HI_RT_Ty3"/>
    <property type="match status" value="1"/>
</dbReference>
<dbReference type="InterPro" id="IPR041588">
    <property type="entry name" value="Integrase_H2C2"/>
</dbReference>
<dbReference type="PhylomeDB" id="A0A0G4I838"/>
<dbReference type="GO" id="GO:0003964">
    <property type="term" value="F:RNA-directed DNA polymerase activity"/>
    <property type="evidence" value="ECO:0007669"/>
    <property type="project" value="UniProtKB-KW"/>
</dbReference>
<dbReference type="InterPro" id="IPR050951">
    <property type="entry name" value="Retrovirus_Pol_polyprotein"/>
</dbReference>
<evidence type="ECO:0000313" key="9">
    <source>
        <dbReference type="EMBL" id="CEM53163.1"/>
    </source>
</evidence>
<evidence type="ECO:0000256" key="5">
    <source>
        <dbReference type="ARBA" id="ARBA00022801"/>
    </source>
</evidence>
<dbReference type="SUPFAM" id="SSF56672">
    <property type="entry name" value="DNA/RNA polymerases"/>
    <property type="match status" value="1"/>
</dbReference>
<evidence type="ECO:0000256" key="6">
    <source>
        <dbReference type="ARBA" id="ARBA00022918"/>
    </source>
</evidence>
<feature type="domain" description="Integrase zinc-binding" evidence="8">
    <location>
        <begin position="245"/>
        <end position="301"/>
    </location>
</feature>
<evidence type="ECO:0000259" key="8">
    <source>
        <dbReference type="Pfam" id="PF17921"/>
    </source>
</evidence>
<gene>
    <name evidence="9" type="ORF">Cvel_11770</name>
</gene>
<sequence length="366" mass="41241">MSLPFRVKPDACEVSVGGVLMQMQKGREVVIAYVSRGLSAAEKNYSPTEREALGAVYCCKQWRHYMCRGAAYVITDHKPNLAMSDRKVANKRVHNWALELQEYGLTFVHKAGKEHVDADAVSRQPQPPPSLPVSIDSGVPLCRHYNQPAGGSKEIRSGMAAALASVQAGVSLLQVERGFLDRVREELPRDPSLKDHFKYFAEGVLLQEAKKAKQILLEESAFEKRGGLLYKYKGRGTERKEQLVVPEACRKTVLVMNHNHQLGGHPGVNRLTEKTLLHFWWPGLRADAREWVASCRECRERLKPKVKRVPQTVPVPPHPWHTLGIDVSGPFPTSRRGNRFMLIVIDHFRKDVETFARLELPAHVVA</sequence>